<keyword evidence="2" id="KW-0472">Membrane</keyword>
<feature type="transmembrane region" description="Helical" evidence="2">
    <location>
        <begin position="204"/>
        <end position="225"/>
    </location>
</feature>
<dbReference type="GO" id="GO:0006506">
    <property type="term" value="P:GPI anchor biosynthetic process"/>
    <property type="evidence" value="ECO:0007669"/>
    <property type="project" value="TreeGrafter"/>
</dbReference>
<feature type="domain" description="Endonuclease/exonuclease/phosphatase" evidence="3">
    <location>
        <begin position="386"/>
        <end position="587"/>
    </location>
</feature>
<name>A0A1H1F6N6_9ACTN</name>
<feature type="transmembrane region" description="Helical" evidence="2">
    <location>
        <begin position="144"/>
        <end position="165"/>
    </location>
</feature>
<dbReference type="AlphaFoldDB" id="A0A1H1F6N6"/>
<dbReference type="InterPro" id="IPR036691">
    <property type="entry name" value="Endo/exonu/phosph_ase_sf"/>
</dbReference>
<dbReference type="RefSeq" id="WP_165634789.1">
    <property type="nucleotide sequence ID" value="NZ_FNKK01000002.1"/>
</dbReference>
<feature type="transmembrane region" description="Helical" evidence="2">
    <location>
        <begin position="90"/>
        <end position="108"/>
    </location>
</feature>
<dbReference type="Proteomes" id="UP000217103">
    <property type="component" value="Unassembled WGS sequence"/>
</dbReference>
<feature type="transmembrane region" description="Helical" evidence="2">
    <location>
        <begin position="115"/>
        <end position="132"/>
    </location>
</feature>
<keyword evidence="4" id="KW-0378">Hydrolase</keyword>
<dbReference type="EMBL" id="FNKK01000002">
    <property type="protein sequence ID" value="SDQ96570.1"/>
    <property type="molecule type" value="Genomic_DNA"/>
</dbReference>
<sequence>MHIRPAASASPLIAVLTMIVLELLRASGPLIDASPGGPAGKALVALAVFTAPVLAWPLTAALRGRSVAAAVATLIAARLALQAFPTPPPAAGLAAAAIGMITLVLAVARAEGGAATIGLLCGVALDVALRSLSATWDVVWQPGWVPWLVTAAECGAAAAAARWTLRRPGTDRPCGPHAWVVGPFLGLCVLFLANPAFVASQAGLTTPTASGALILGALFAVVVAGEVRHAPERHARYAGLAAAPAAGGAVAAALLTSGRHVAILVIAAQLAAGVLLARGLSATPSRNGVRAAGLGAGLGFLLTVLPYQAYYETPLWVPNGFWPLASVAALAVAASRRVPVAPPRPLAHEFRLAGACAIALLAPVVALVATPSPVTEQPSRGRLKLLSWNVHYGVSGAAAVSPEAVARVIEHSGADVVMLQEVSRGWPVGGGLDLAEWLSRRLRLRYVWAPGADGQLGNVILSRIPLRDARAGVLPHGREPIRHSYAAATVAVPGAGELRLMTTHLRDRAENAPARPEQIDALLKAWGGGRPAVIAGDLDLRPSRDTGRGKGFLSAQDATGHGSEPTTDRPRIDRIWGSDGVVFSDFSIMREATVSGRFPLKVTIAPAT</sequence>
<evidence type="ECO:0000259" key="3">
    <source>
        <dbReference type="Pfam" id="PF03372"/>
    </source>
</evidence>
<feature type="transmembrane region" description="Helical" evidence="2">
    <location>
        <begin position="321"/>
        <end position="338"/>
    </location>
</feature>
<dbReference type="GO" id="GO:0016020">
    <property type="term" value="C:membrane"/>
    <property type="evidence" value="ECO:0007669"/>
    <property type="project" value="GOC"/>
</dbReference>
<dbReference type="InterPro" id="IPR051916">
    <property type="entry name" value="GPI-anchor_lipid_remodeler"/>
</dbReference>
<feature type="transmembrane region" description="Helical" evidence="2">
    <location>
        <begin position="67"/>
        <end position="84"/>
    </location>
</feature>
<keyword evidence="2" id="KW-0812">Transmembrane</keyword>
<proteinExistence type="predicted"/>
<keyword evidence="4" id="KW-0540">Nuclease</keyword>
<feature type="region of interest" description="Disordered" evidence="1">
    <location>
        <begin position="545"/>
        <end position="572"/>
    </location>
</feature>
<dbReference type="STRING" id="35622.SAMN04489764_2818"/>
<evidence type="ECO:0000256" key="1">
    <source>
        <dbReference type="SAM" id="MobiDB-lite"/>
    </source>
</evidence>
<evidence type="ECO:0000313" key="4">
    <source>
        <dbReference type="EMBL" id="SDQ96570.1"/>
    </source>
</evidence>
<dbReference type="Pfam" id="PF03372">
    <property type="entry name" value="Exo_endo_phos"/>
    <property type="match status" value="1"/>
</dbReference>
<evidence type="ECO:0000313" key="5">
    <source>
        <dbReference type="Proteomes" id="UP000217103"/>
    </source>
</evidence>
<feature type="transmembrane region" description="Helical" evidence="2">
    <location>
        <begin position="261"/>
        <end position="280"/>
    </location>
</feature>
<dbReference type="SUPFAM" id="SSF56219">
    <property type="entry name" value="DNase I-like"/>
    <property type="match status" value="1"/>
</dbReference>
<gene>
    <name evidence="4" type="ORF">SAMN04489764_2818</name>
</gene>
<keyword evidence="4" id="KW-0255">Endonuclease</keyword>
<protein>
    <submittedName>
        <fullName evidence="4">Metal-dependent hydrolase, endonuclease/exonuclease/phosphatase family</fullName>
    </submittedName>
</protein>
<dbReference type="Gene3D" id="3.60.10.10">
    <property type="entry name" value="Endonuclease/exonuclease/phosphatase"/>
    <property type="match status" value="1"/>
</dbReference>
<keyword evidence="4" id="KW-0269">Exonuclease</keyword>
<reference evidence="4 5" key="1">
    <citation type="submission" date="2016-10" db="EMBL/GenBank/DDBJ databases">
        <authorList>
            <person name="de Groot N.N."/>
        </authorList>
    </citation>
    <scope>NUCLEOTIDE SEQUENCE [LARGE SCALE GENOMIC DNA]</scope>
    <source>
        <strain evidence="4 5">DSM 43794</strain>
    </source>
</reference>
<feature type="transmembrane region" description="Helical" evidence="2">
    <location>
        <begin position="292"/>
        <end position="309"/>
    </location>
</feature>
<dbReference type="GO" id="GO:0004519">
    <property type="term" value="F:endonuclease activity"/>
    <property type="evidence" value="ECO:0007669"/>
    <property type="project" value="UniProtKB-KW"/>
</dbReference>
<feature type="transmembrane region" description="Helical" evidence="2">
    <location>
        <begin position="42"/>
        <end position="60"/>
    </location>
</feature>
<feature type="transmembrane region" description="Helical" evidence="2">
    <location>
        <begin position="177"/>
        <end position="198"/>
    </location>
</feature>
<dbReference type="GO" id="GO:0004527">
    <property type="term" value="F:exonuclease activity"/>
    <property type="evidence" value="ECO:0007669"/>
    <property type="project" value="UniProtKB-KW"/>
</dbReference>
<keyword evidence="2" id="KW-1133">Transmembrane helix</keyword>
<keyword evidence="5" id="KW-1185">Reference proteome</keyword>
<dbReference type="InterPro" id="IPR005135">
    <property type="entry name" value="Endo/exonuclease/phosphatase"/>
</dbReference>
<dbReference type="PANTHER" id="PTHR14859:SF1">
    <property type="entry name" value="PGAP2-INTERACTING PROTEIN"/>
    <property type="match status" value="1"/>
</dbReference>
<feature type="transmembrane region" description="Helical" evidence="2">
    <location>
        <begin position="237"/>
        <end position="255"/>
    </location>
</feature>
<dbReference type="PANTHER" id="PTHR14859">
    <property type="entry name" value="CALCOFLUOR WHITE HYPERSENSITIVE PROTEIN PRECURSOR"/>
    <property type="match status" value="1"/>
</dbReference>
<accession>A0A1H1F6N6</accession>
<organism evidence="4 5">
    <name type="scientific">Thermostaphylospora chromogena</name>
    <dbReference type="NCBI Taxonomy" id="35622"/>
    <lineage>
        <taxon>Bacteria</taxon>
        <taxon>Bacillati</taxon>
        <taxon>Actinomycetota</taxon>
        <taxon>Actinomycetes</taxon>
        <taxon>Streptosporangiales</taxon>
        <taxon>Thermomonosporaceae</taxon>
        <taxon>Thermostaphylospora</taxon>
    </lineage>
</organism>
<evidence type="ECO:0000256" key="2">
    <source>
        <dbReference type="SAM" id="Phobius"/>
    </source>
</evidence>
<feature type="transmembrane region" description="Helical" evidence="2">
    <location>
        <begin position="350"/>
        <end position="369"/>
    </location>
</feature>